<evidence type="ECO:0000313" key="2">
    <source>
        <dbReference type="Proteomes" id="UP000265520"/>
    </source>
</evidence>
<dbReference type="Proteomes" id="UP000265520">
    <property type="component" value="Unassembled WGS sequence"/>
</dbReference>
<evidence type="ECO:0000313" key="1">
    <source>
        <dbReference type="EMBL" id="MCI64151.1"/>
    </source>
</evidence>
<reference evidence="1 2" key="1">
    <citation type="journal article" date="2018" name="Front. Plant Sci.">
        <title>Red Clover (Trifolium pratense) and Zigzag Clover (T. medium) - A Picture of Genomic Similarities and Differences.</title>
        <authorList>
            <person name="Dluhosova J."/>
            <person name="Istvanek J."/>
            <person name="Nedelnik J."/>
            <person name="Repkova J."/>
        </authorList>
    </citation>
    <scope>NUCLEOTIDE SEQUENCE [LARGE SCALE GENOMIC DNA]</scope>
    <source>
        <strain evidence="2">cv. 10/8</strain>
        <tissue evidence="1">Leaf</tissue>
    </source>
</reference>
<dbReference type="EMBL" id="LXQA010650203">
    <property type="protein sequence ID" value="MCI64151.1"/>
    <property type="molecule type" value="Genomic_DNA"/>
</dbReference>
<keyword evidence="2" id="KW-1185">Reference proteome</keyword>
<dbReference type="AlphaFoldDB" id="A0A392TSH7"/>
<protein>
    <submittedName>
        <fullName evidence="1">Uncharacterized protein</fullName>
    </submittedName>
</protein>
<accession>A0A392TSH7</accession>
<organism evidence="1 2">
    <name type="scientific">Trifolium medium</name>
    <dbReference type="NCBI Taxonomy" id="97028"/>
    <lineage>
        <taxon>Eukaryota</taxon>
        <taxon>Viridiplantae</taxon>
        <taxon>Streptophyta</taxon>
        <taxon>Embryophyta</taxon>
        <taxon>Tracheophyta</taxon>
        <taxon>Spermatophyta</taxon>
        <taxon>Magnoliopsida</taxon>
        <taxon>eudicotyledons</taxon>
        <taxon>Gunneridae</taxon>
        <taxon>Pentapetalae</taxon>
        <taxon>rosids</taxon>
        <taxon>fabids</taxon>
        <taxon>Fabales</taxon>
        <taxon>Fabaceae</taxon>
        <taxon>Papilionoideae</taxon>
        <taxon>50 kb inversion clade</taxon>
        <taxon>NPAAA clade</taxon>
        <taxon>Hologalegina</taxon>
        <taxon>IRL clade</taxon>
        <taxon>Trifolieae</taxon>
        <taxon>Trifolium</taxon>
    </lineage>
</organism>
<sequence length="50" mass="5515">MASSSEQMAEWNFQLASTGESWRELASSSLSLAEASLSEHTRTDKVDVPR</sequence>
<name>A0A392TSH7_9FABA</name>
<proteinExistence type="predicted"/>
<comment type="caution">
    <text evidence="1">The sequence shown here is derived from an EMBL/GenBank/DDBJ whole genome shotgun (WGS) entry which is preliminary data.</text>
</comment>